<sequence>MLMDIQSNNNLGNKNQSVVGMVEWFRPGEHERVEQAMTALKELKITELRTGVSWAEYITPAGKNWYNWLIPRLAEEVNVLPCFQQTPPTLGVVPRTSSPLNNPPDFADFIKVILTDLGQHFEWVELWNAPNNKSGYDYTRDNNWHRFTEMITAGAKQAHEQGKKVVLGGMNPVDPNWLQLLFDRGVMTYIDAVGIQGFPEVSDSAWEGWEETIAPINIILKKQHSPAQIWITAAGFSTWQHDEYQQLQEFRNVLQADVSRVYWNSLLDQNPDAEQNNTYLVDERQLNYGLIRPDNSPKLLYRLLAENGLDGLQKLTCIKREINFNSTDKYAVITGGAGFVGTNLAKRLLQEGKHVLILDNLSRPGVERNLQWLHDNYDQRLHIYVGDVRNLATVKKVMQGAEQVFHFAAQVAVTTSLDFPINDFEINARGIINVLEAIRAQDNPPPLVFTSTNKVYGGLEDLLFIADGSRYNPSDKTILKHGIGENRSLDFHSPYGCSKGAADQYVIDYARTYGIPAVVFRMSCIYGPHQYGNEDQGWVAHFAIRAIENKAISIYGDGKQVRDVLFVEDLVDAFLLAQEHMTEISGQAFNIGGGPENTTSLLELLELIGEFQGQKIPLQFGNWRPGDQHYYVSDIRKFKKATGWYPKNSVPEGVAKLYRWLCETRGIAVPAAFAQPEKNKVTKVAVAS</sequence>
<dbReference type="Gene3D" id="3.40.50.720">
    <property type="entry name" value="NAD(P)-binding Rossmann-like Domain"/>
    <property type="match status" value="1"/>
</dbReference>
<dbReference type="SUPFAM" id="SSF51445">
    <property type="entry name" value="(Trans)glycosidases"/>
    <property type="match status" value="1"/>
</dbReference>
<organism evidence="3 4">
    <name type="scientific">Adhaeribacter pallidiroseus</name>
    <dbReference type="NCBI Taxonomy" id="2072847"/>
    <lineage>
        <taxon>Bacteria</taxon>
        <taxon>Pseudomonadati</taxon>
        <taxon>Bacteroidota</taxon>
        <taxon>Cytophagia</taxon>
        <taxon>Cytophagales</taxon>
        <taxon>Hymenobacteraceae</taxon>
        <taxon>Adhaeribacter</taxon>
    </lineage>
</organism>
<evidence type="ECO:0000313" key="3">
    <source>
        <dbReference type="EMBL" id="RDC63683.1"/>
    </source>
</evidence>
<evidence type="ECO:0000313" key="4">
    <source>
        <dbReference type="Proteomes" id="UP000253919"/>
    </source>
</evidence>
<name>A0A369QFJ1_9BACT</name>
<protein>
    <submittedName>
        <fullName evidence="3">CDP-paratose 2-epimerase</fullName>
        <ecNumber evidence="3">5.1.3.10</ecNumber>
    </submittedName>
</protein>
<dbReference type="InterPro" id="IPR036291">
    <property type="entry name" value="NAD(P)-bd_dom_sf"/>
</dbReference>
<reference evidence="3 4" key="1">
    <citation type="submission" date="2018-04" db="EMBL/GenBank/DDBJ databases">
        <title>Adhaeribacter sp. HMF7616 genome sequencing and assembly.</title>
        <authorList>
            <person name="Kang H."/>
            <person name="Kang J."/>
            <person name="Cha I."/>
            <person name="Kim H."/>
            <person name="Joh K."/>
        </authorList>
    </citation>
    <scope>NUCLEOTIDE SEQUENCE [LARGE SCALE GENOMIC DNA]</scope>
    <source>
        <strain evidence="3 4">HMF7616</strain>
    </source>
</reference>
<evidence type="ECO:0000256" key="1">
    <source>
        <dbReference type="ARBA" id="ARBA00007637"/>
    </source>
</evidence>
<dbReference type="EMBL" id="QASA01000001">
    <property type="protein sequence ID" value="RDC63683.1"/>
    <property type="molecule type" value="Genomic_DNA"/>
</dbReference>
<dbReference type="Pfam" id="PF01370">
    <property type="entry name" value="Epimerase"/>
    <property type="match status" value="1"/>
</dbReference>
<feature type="domain" description="NAD-dependent epimerase/dehydratase" evidence="2">
    <location>
        <begin position="332"/>
        <end position="592"/>
    </location>
</feature>
<evidence type="ECO:0000259" key="2">
    <source>
        <dbReference type="Pfam" id="PF01370"/>
    </source>
</evidence>
<dbReference type="EC" id="5.1.3.10" evidence="3"/>
<dbReference type="Gene3D" id="3.20.20.80">
    <property type="entry name" value="Glycosidases"/>
    <property type="match status" value="1"/>
</dbReference>
<dbReference type="InterPro" id="IPR017853">
    <property type="entry name" value="GH"/>
</dbReference>
<dbReference type="SUPFAM" id="SSF51735">
    <property type="entry name" value="NAD(P)-binding Rossmann-fold domains"/>
    <property type="match status" value="1"/>
</dbReference>
<keyword evidence="3" id="KW-0413">Isomerase</keyword>
<comment type="caution">
    <text evidence="3">The sequence shown here is derived from an EMBL/GenBank/DDBJ whole genome shotgun (WGS) entry which is preliminary data.</text>
</comment>
<dbReference type="InterPro" id="IPR001509">
    <property type="entry name" value="Epimerase_deHydtase"/>
</dbReference>
<gene>
    <name evidence="3" type="primary">rfbE</name>
    <name evidence="3" type="ORF">AHMF7616_02291</name>
</gene>
<dbReference type="PANTHER" id="PTHR43000">
    <property type="entry name" value="DTDP-D-GLUCOSE 4,6-DEHYDRATASE-RELATED"/>
    <property type="match status" value="1"/>
</dbReference>
<dbReference type="GO" id="GO:0047732">
    <property type="term" value="F:CDP-abequose epimerase activity"/>
    <property type="evidence" value="ECO:0007669"/>
    <property type="project" value="UniProtKB-EC"/>
</dbReference>
<proteinExistence type="inferred from homology"/>
<dbReference type="Proteomes" id="UP000253919">
    <property type="component" value="Unassembled WGS sequence"/>
</dbReference>
<keyword evidence="4" id="KW-1185">Reference proteome</keyword>
<dbReference type="AlphaFoldDB" id="A0A369QFJ1"/>
<accession>A0A369QFJ1</accession>
<comment type="similarity">
    <text evidence="1">Belongs to the NAD(P)-dependent epimerase/dehydratase family.</text>
</comment>